<gene>
    <name evidence="1" type="ORF">MSAN_01616400</name>
</gene>
<protein>
    <submittedName>
        <fullName evidence="1">F-box domain-containing protein</fullName>
    </submittedName>
</protein>
<reference evidence="1" key="1">
    <citation type="submission" date="2020-05" db="EMBL/GenBank/DDBJ databases">
        <title>Mycena genomes resolve the evolution of fungal bioluminescence.</title>
        <authorList>
            <person name="Tsai I.J."/>
        </authorList>
    </citation>
    <scope>NUCLEOTIDE SEQUENCE</scope>
    <source>
        <strain evidence="1">160909Yilan</strain>
    </source>
</reference>
<dbReference type="OrthoDB" id="2906982at2759"/>
<evidence type="ECO:0000313" key="2">
    <source>
        <dbReference type="Proteomes" id="UP000623467"/>
    </source>
</evidence>
<comment type="caution">
    <text evidence="1">The sequence shown here is derived from an EMBL/GenBank/DDBJ whole genome shotgun (WGS) entry which is preliminary data.</text>
</comment>
<proteinExistence type="predicted"/>
<evidence type="ECO:0000313" key="1">
    <source>
        <dbReference type="EMBL" id="KAF7350566.1"/>
    </source>
</evidence>
<organism evidence="1 2">
    <name type="scientific">Mycena sanguinolenta</name>
    <dbReference type="NCBI Taxonomy" id="230812"/>
    <lineage>
        <taxon>Eukaryota</taxon>
        <taxon>Fungi</taxon>
        <taxon>Dikarya</taxon>
        <taxon>Basidiomycota</taxon>
        <taxon>Agaricomycotina</taxon>
        <taxon>Agaricomycetes</taxon>
        <taxon>Agaricomycetidae</taxon>
        <taxon>Agaricales</taxon>
        <taxon>Marasmiineae</taxon>
        <taxon>Mycenaceae</taxon>
        <taxon>Mycena</taxon>
    </lineage>
</organism>
<dbReference type="SUPFAM" id="SSF52047">
    <property type="entry name" value="RNI-like"/>
    <property type="match status" value="1"/>
</dbReference>
<sequence>MATRLPDEIISEILSPALKVPDELFSDTSHVSPFAAYTPSTSAYLLVCKDWLRVATPLLFNVVVLRSQAQASALDAVLRHNKAFGLFIKKLRVEGGYGMAMHTILKSAPNITDLFLSLSIYSSDNTQGLCKGLPLINPRQVIVVDPHAYNPLKNKSLAALTKTLLSCVKIWDHLEVFNFPYGPEDDTPDLANERALDLAKALTQSQSLHSVWLSSYYFEFGSIPQFINILRKNPSLRTIRFQHPFEDWSLTPAAIESDPQLKLLVQYPVVKTESIADEPRPSHEIAAPDIIPSLNPFFIPMGSASEETREMVWKRVLFFAMYVEELRSPSFPRRPTDTHPSRLPILLVSKCFHRLGLPYLYDSLNVTGIAAPLIAKQLEGRPDLGSFIRVIFLPLPTYLSPVPEDALHLILSHATHVESFPSRSLHDASWLSARNFELLARKTGSTLREFTGCLRWSTTMSISIFRHFPELRVLKLTQCSPVFTSYEESVPENALGQLHTLLVHNSGFNGSLFQGLSLMRLESLHTLLLPTFTDFYGPHFVTFMKVHGTRLLHLTTGRFGDFKFLDACNNLVDVKFHGICSLECFACDMPHRSLTKITANALTIESEKIDFDMFPALREIQIINLRWPTTERDISKNSMVPFAEYLLEKNIKLLDGAGKHWIPRLKNARARKR</sequence>
<dbReference type="AlphaFoldDB" id="A0A8H6Y1N3"/>
<accession>A0A8H6Y1N3</accession>
<keyword evidence="2" id="KW-1185">Reference proteome</keyword>
<name>A0A8H6Y1N3_9AGAR</name>
<dbReference type="EMBL" id="JACAZH010000014">
    <property type="protein sequence ID" value="KAF7350566.1"/>
    <property type="molecule type" value="Genomic_DNA"/>
</dbReference>
<dbReference type="Proteomes" id="UP000623467">
    <property type="component" value="Unassembled WGS sequence"/>
</dbReference>